<accession>A0A1R0ZQB0</accession>
<evidence type="ECO:0000256" key="4">
    <source>
        <dbReference type="ARBA" id="ARBA00022729"/>
    </source>
</evidence>
<protein>
    <submittedName>
        <fullName evidence="10">Fe3+-hydroxamate ABC transporter substrate-binding protein</fullName>
    </submittedName>
</protein>
<dbReference type="GO" id="GO:0003700">
    <property type="term" value="F:DNA-binding transcription factor activity"/>
    <property type="evidence" value="ECO:0007669"/>
    <property type="project" value="InterPro"/>
</dbReference>
<evidence type="ECO:0000256" key="7">
    <source>
        <dbReference type="ARBA" id="ARBA00023163"/>
    </source>
</evidence>
<dbReference type="PROSITE" id="PS01124">
    <property type="entry name" value="HTH_ARAC_FAMILY_2"/>
    <property type="match status" value="1"/>
</dbReference>
<comment type="subcellular location">
    <subcellularLocation>
        <location evidence="1">Cell envelope</location>
    </subcellularLocation>
</comment>
<evidence type="ECO:0000313" key="10">
    <source>
        <dbReference type="EMBL" id="OME74923.1"/>
    </source>
</evidence>
<reference evidence="10 11" key="1">
    <citation type="submission" date="2016-11" db="EMBL/GenBank/DDBJ databases">
        <title>Paenibacillus species isolates.</title>
        <authorList>
            <person name="Beno S.M."/>
        </authorList>
    </citation>
    <scope>NUCLEOTIDE SEQUENCE [LARGE SCALE GENOMIC DNA]</scope>
    <source>
        <strain evidence="10 11">FSL H7-0443</strain>
    </source>
</reference>
<comment type="similarity">
    <text evidence="2">Belongs to the bacterial solute-binding protein 8 family.</text>
</comment>
<feature type="domain" description="Fe/B12 periplasmic-binding" evidence="9">
    <location>
        <begin position="299"/>
        <end position="557"/>
    </location>
</feature>
<dbReference type="PRINTS" id="PR00032">
    <property type="entry name" value="HTHARAC"/>
</dbReference>
<evidence type="ECO:0000256" key="5">
    <source>
        <dbReference type="ARBA" id="ARBA00023015"/>
    </source>
</evidence>
<dbReference type="PROSITE" id="PS00041">
    <property type="entry name" value="HTH_ARAC_FAMILY_1"/>
    <property type="match status" value="1"/>
</dbReference>
<dbReference type="EMBL" id="MPTW01000001">
    <property type="protein sequence ID" value="OME74923.1"/>
    <property type="molecule type" value="Genomic_DNA"/>
</dbReference>
<proteinExistence type="inferred from homology"/>
<dbReference type="SUPFAM" id="SSF53807">
    <property type="entry name" value="Helical backbone' metal receptor"/>
    <property type="match status" value="1"/>
</dbReference>
<dbReference type="SMART" id="SM00342">
    <property type="entry name" value="HTH_ARAC"/>
    <property type="match status" value="1"/>
</dbReference>
<dbReference type="PROSITE" id="PS50983">
    <property type="entry name" value="FE_B12_PBP"/>
    <property type="match status" value="1"/>
</dbReference>
<dbReference type="GO" id="GO:1901678">
    <property type="term" value="P:iron coordination entity transport"/>
    <property type="evidence" value="ECO:0007669"/>
    <property type="project" value="UniProtKB-ARBA"/>
</dbReference>
<evidence type="ECO:0000259" key="9">
    <source>
        <dbReference type="PROSITE" id="PS50983"/>
    </source>
</evidence>
<sequence length="557" mass="62882">MNGGSLLLQTLPVAAPLRSLLFQLTDAELHIQPAGSCAKALSAHFYRLLIFTGGSGQLILSDQTITLTTDTCYLLSPGTSYSTDNQETTLYYYLITFTAINNAEFPEYYSEELLPGRQELIVHPFTRVIRLAEDLLMSKKNADDVHFFKRQLKFQELLLLLFEHNYPSEQVPSPADSVEKTIQYMQDHYTESITVKQLAELAGITLWQYTPIFQKLTGKRPLDYLTELRINHSKRFLLESAEPLREIARLVGFSDEYYFSRRFRQKTGITPGQYAHQQGRKLTVKDWTGHEVNIPERPKRIVYHGETLGDLLALGIKPIGGDEVFAWNRVYKHRLKKLSNVGFPLDPKLTASLHPDLIIIANSDDKAYRAVVDIAPTLTFDSFAPLEHRMRTLGSWLGKQHEAEAWLDSFAAKNAAMWQQLYMNTLRPGETASALIYDHGNHLYAMGMSGLSTALYAPNGLQPTDEIKAILDGELGFAEVDPARLPSYAGDHIFMLIPERQDSRVAMEKLLDSSLWKNIPAVRKGQAYLLDGSKWNYGDALTREKLLTLLPKLLGGG</sequence>
<dbReference type="InterPro" id="IPR037923">
    <property type="entry name" value="HTH-like"/>
</dbReference>
<gene>
    <name evidence="10" type="ORF">BSK65_02190</name>
</gene>
<keyword evidence="7" id="KW-0804">Transcription</keyword>
<organism evidence="10 11">
    <name type="scientific">Paenibacillus odorifer</name>
    <dbReference type="NCBI Taxonomy" id="189426"/>
    <lineage>
        <taxon>Bacteria</taxon>
        <taxon>Bacillati</taxon>
        <taxon>Bacillota</taxon>
        <taxon>Bacilli</taxon>
        <taxon>Bacillales</taxon>
        <taxon>Paenibacillaceae</taxon>
        <taxon>Paenibacillus</taxon>
    </lineage>
</organism>
<name>A0A1R0ZQB0_9BACL</name>
<evidence type="ECO:0000256" key="2">
    <source>
        <dbReference type="ARBA" id="ARBA00008814"/>
    </source>
</evidence>
<keyword evidence="5" id="KW-0805">Transcription regulation</keyword>
<evidence type="ECO:0000259" key="8">
    <source>
        <dbReference type="PROSITE" id="PS01124"/>
    </source>
</evidence>
<dbReference type="PANTHER" id="PTHR30532:SF26">
    <property type="entry name" value="IRON(3+)-HYDROXAMATE-BINDING PROTEIN FHUD"/>
    <property type="match status" value="1"/>
</dbReference>
<keyword evidence="6" id="KW-0238">DNA-binding</keyword>
<dbReference type="PANTHER" id="PTHR30532">
    <property type="entry name" value="IRON III DICITRATE-BINDING PERIPLASMIC PROTEIN"/>
    <property type="match status" value="1"/>
</dbReference>
<dbReference type="InterPro" id="IPR018062">
    <property type="entry name" value="HTH_AraC-typ_CS"/>
</dbReference>
<feature type="domain" description="HTH araC/xylS-type" evidence="8">
    <location>
        <begin position="179"/>
        <end position="277"/>
    </location>
</feature>
<keyword evidence="3" id="KW-0813">Transport</keyword>
<dbReference type="InterPro" id="IPR018060">
    <property type="entry name" value="HTH_AraC"/>
</dbReference>
<evidence type="ECO:0000256" key="3">
    <source>
        <dbReference type="ARBA" id="ARBA00022448"/>
    </source>
</evidence>
<dbReference type="InterPro" id="IPR020449">
    <property type="entry name" value="Tscrpt_reg_AraC-type_HTH"/>
</dbReference>
<dbReference type="Pfam" id="PF12833">
    <property type="entry name" value="HTH_18"/>
    <property type="match status" value="1"/>
</dbReference>
<keyword evidence="4" id="KW-0732">Signal</keyword>
<dbReference type="SUPFAM" id="SSF46689">
    <property type="entry name" value="Homeodomain-like"/>
    <property type="match status" value="2"/>
</dbReference>
<dbReference type="Gene3D" id="3.40.50.1980">
    <property type="entry name" value="Nitrogenase molybdenum iron protein domain"/>
    <property type="match status" value="2"/>
</dbReference>
<dbReference type="AlphaFoldDB" id="A0A1R0ZQB0"/>
<evidence type="ECO:0000256" key="1">
    <source>
        <dbReference type="ARBA" id="ARBA00004196"/>
    </source>
</evidence>
<dbReference type="Proteomes" id="UP000187425">
    <property type="component" value="Unassembled WGS sequence"/>
</dbReference>
<dbReference type="GO" id="GO:0043565">
    <property type="term" value="F:sequence-specific DNA binding"/>
    <property type="evidence" value="ECO:0007669"/>
    <property type="project" value="InterPro"/>
</dbReference>
<dbReference type="InterPro" id="IPR051313">
    <property type="entry name" value="Bact_iron-sidero_bind"/>
</dbReference>
<dbReference type="InterPro" id="IPR009057">
    <property type="entry name" value="Homeodomain-like_sf"/>
</dbReference>
<dbReference type="GO" id="GO:0030288">
    <property type="term" value="C:outer membrane-bounded periplasmic space"/>
    <property type="evidence" value="ECO:0007669"/>
    <property type="project" value="TreeGrafter"/>
</dbReference>
<dbReference type="Gene3D" id="1.10.10.60">
    <property type="entry name" value="Homeodomain-like"/>
    <property type="match status" value="2"/>
</dbReference>
<dbReference type="Pfam" id="PF01497">
    <property type="entry name" value="Peripla_BP_2"/>
    <property type="match status" value="1"/>
</dbReference>
<comment type="caution">
    <text evidence="10">The sequence shown here is derived from an EMBL/GenBank/DDBJ whole genome shotgun (WGS) entry which is preliminary data.</text>
</comment>
<dbReference type="OrthoDB" id="2660924at2"/>
<evidence type="ECO:0000256" key="6">
    <source>
        <dbReference type="ARBA" id="ARBA00023125"/>
    </source>
</evidence>
<dbReference type="InterPro" id="IPR002491">
    <property type="entry name" value="ABC_transptr_periplasmic_BD"/>
</dbReference>
<evidence type="ECO:0000313" key="11">
    <source>
        <dbReference type="Proteomes" id="UP000187425"/>
    </source>
</evidence>
<dbReference type="SUPFAM" id="SSF51215">
    <property type="entry name" value="Regulatory protein AraC"/>
    <property type="match status" value="1"/>
</dbReference>